<evidence type="ECO:0000256" key="1">
    <source>
        <dbReference type="SAM" id="MobiDB-lite"/>
    </source>
</evidence>
<proteinExistence type="predicted"/>
<comment type="caution">
    <text evidence="2">The sequence shown here is derived from an EMBL/GenBank/DDBJ whole genome shotgun (WGS) entry which is preliminary data.</text>
</comment>
<sequence length="128" mass="14181">MIEKIELEGVLVVCKGAVGKGMFASVLKQRKMDVLNSKEFKGTSVNKSTDKRQAGTANGAWEKIRSNLPSLMRRKMVGEDHEEDGNENSGGGNGRPHNGKWKPNNRLKGPMKCFFCDGPHMVRDYVTS</sequence>
<protein>
    <submittedName>
        <fullName evidence="2">Uncharacterized protein</fullName>
    </submittedName>
</protein>
<dbReference type="Proteomes" id="UP000593576">
    <property type="component" value="Unassembled WGS sequence"/>
</dbReference>
<feature type="region of interest" description="Disordered" evidence="1">
    <location>
        <begin position="70"/>
        <end position="104"/>
    </location>
</feature>
<evidence type="ECO:0000313" key="2">
    <source>
        <dbReference type="EMBL" id="MBA0851896.1"/>
    </source>
</evidence>
<organism evidence="2 3">
    <name type="scientific">Gossypium schwendimanii</name>
    <name type="common">Cotton</name>
    <dbReference type="NCBI Taxonomy" id="34291"/>
    <lineage>
        <taxon>Eukaryota</taxon>
        <taxon>Viridiplantae</taxon>
        <taxon>Streptophyta</taxon>
        <taxon>Embryophyta</taxon>
        <taxon>Tracheophyta</taxon>
        <taxon>Spermatophyta</taxon>
        <taxon>Magnoliopsida</taxon>
        <taxon>eudicotyledons</taxon>
        <taxon>Gunneridae</taxon>
        <taxon>Pentapetalae</taxon>
        <taxon>rosids</taxon>
        <taxon>malvids</taxon>
        <taxon>Malvales</taxon>
        <taxon>Malvaceae</taxon>
        <taxon>Malvoideae</taxon>
        <taxon>Gossypium</taxon>
    </lineage>
</organism>
<dbReference type="EMBL" id="JABFAF010000003">
    <property type="protein sequence ID" value="MBA0851896.1"/>
    <property type="molecule type" value="Genomic_DNA"/>
</dbReference>
<dbReference type="AlphaFoldDB" id="A0A7J9KZZ8"/>
<keyword evidence="3" id="KW-1185">Reference proteome</keyword>
<evidence type="ECO:0000313" key="3">
    <source>
        <dbReference type="Proteomes" id="UP000593576"/>
    </source>
</evidence>
<reference evidence="2 3" key="1">
    <citation type="journal article" date="2019" name="Genome Biol. Evol.">
        <title>Insights into the evolution of the New World diploid cottons (Gossypium, subgenus Houzingenia) based on genome sequencing.</title>
        <authorList>
            <person name="Grover C.E."/>
            <person name="Arick M.A. 2nd"/>
            <person name="Thrash A."/>
            <person name="Conover J.L."/>
            <person name="Sanders W.S."/>
            <person name="Peterson D.G."/>
            <person name="Frelichowski J.E."/>
            <person name="Scheffler J.A."/>
            <person name="Scheffler B.E."/>
            <person name="Wendel J.F."/>
        </authorList>
    </citation>
    <scope>NUCLEOTIDE SEQUENCE [LARGE SCALE GENOMIC DNA]</scope>
    <source>
        <strain evidence="2">1</strain>
        <tissue evidence="2">Leaf</tissue>
    </source>
</reference>
<accession>A0A7J9KZZ8</accession>
<dbReference type="OrthoDB" id="10568568at2759"/>
<name>A0A7J9KZZ8_GOSSC</name>
<gene>
    <name evidence="2" type="ORF">Goshw_028519</name>
</gene>